<feature type="region of interest" description="Disordered" evidence="1">
    <location>
        <begin position="17"/>
        <end position="56"/>
    </location>
</feature>
<evidence type="ECO:0000313" key="3">
    <source>
        <dbReference type="Proteomes" id="UP000233551"/>
    </source>
</evidence>
<protein>
    <submittedName>
        <fullName evidence="2">Uncharacterized protein</fullName>
    </submittedName>
</protein>
<dbReference type="AlphaFoldDB" id="A0A2I0K299"/>
<feature type="non-terminal residue" evidence="2">
    <location>
        <position position="79"/>
    </location>
</feature>
<name>A0A2I0K299_PUNGR</name>
<evidence type="ECO:0000313" key="2">
    <source>
        <dbReference type="EMBL" id="PKI61816.1"/>
    </source>
</evidence>
<dbReference type="EMBL" id="PGOL01001002">
    <property type="protein sequence ID" value="PKI61816.1"/>
    <property type="molecule type" value="Genomic_DNA"/>
</dbReference>
<gene>
    <name evidence="2" type="ORF">CRG98_017793</name>
</gene>
<accession>A0A2I0K299</accession>
<reference evidence="2 3" key="1">
    <citation type="submission" date="2017-11" db="EMBL/GenBank/DDBJ databases">
        <title>De-novo sequencing of pomegranate (Punica granatum L.) genome.</title>
        <authorList>
            <person name="Akparov Z."/>
            <person name="Amiraslanov A."/>
            <person name="Hajiyeva S."/>
            <person name="Abbasov M."/>
            <person name="Kaur K."/>
            <person name="Hamwieh A."/>
            <person name="Solovyev V."/>
            <person name="Salamov A."/>
            <person name="Braich B."/>
            <person name="Kosarev P."/>
            <person name="Mahmoud A."/>
            <person name="Hajiyev E."/>
            <person name="Babayeva S."/>
            <person name="Izzatullayeva V."/>
            <person name="Mammadov A."/>
            <person name="Mammadov A."/>
            <person name="Sharifova S."/>
            <person name="Ojaghi J."/>
            <person name="Eynullazada K."/>
            <person name="Bayramov B."/>
            <person name="Abdulazimova A."/>
            <person name="Shahmuradov I."/>
        </authorList>
    </citation>
    <scope>NUCLEOTIDE SEQUENCE [LARGE SCALE GENOMIC DNA]</scope>
    <source>
        <strain evidence="3">cv. AG2017</strain>
        <tissue evidence="2">Leaf</tissue>
    </source>
</reference>
<comment type="caution">
    <text evidence="2">The sequence shown here is derived from an EMBL/GenBank/DDBJ whole genome shotgun (WGS) entry which is preliminary data.</text>
</comment>
<keyword evidence="3" id="KW-1185">Reference proteome</keyword>
<organism evidence="2 3">
    <name type="scientific">Punica granatum</name>
    <name type="common">Pomegranate</name>
    <dbReference type="NCBI Taxonomy" id="22663"/>
    <lineage>
        <taxon>Eukaryota</taxon>
        <taxon>Viridiplantae</taxon>
        <taxon>Streptophyta</taxon>
        <taxon>Embryophyta</taxon>
        <taxon>Tracheophyta</taxon>
        <taxon>Spermatophyta</taxon>
        <taxon>Magnoliopsida</taxon>
        <taxon>eudicotyledons</taxon>
        <taxon>Gunneridae</taxon>
        <taxon>Pentapetalae</taxon>
        <taxon>rosids</taxon>
        <taxon>malvids</taxon>
        <taxon>Myrtales</taxon>
        <taxon>Lythraceae</taxon>
        <taxon>Punica</taxon>
    </lineage>
</organism>
<proteinExistence type="predicted"/>
<sequence>MGSGDWFKTIISRKKAKKSSLKQAKESSANSAKSNSFKLDSESGKESASLVNGATGDSLGMLTEDRAALRIQTAFRAYR</sequence>
<dbReference type="Proteomes" id="UP000233551">
    <property type="component" value="Unassembled WGS sequence"/>
</dbReference>
<dbReference type="PROSITE" id="PS50096">
    <property type="entry name" value="IQ"/>
    <property type="match status" value="1"/>
</dbReference>
<feature type="compositionally biased region" description="Low complexity" evidence="1">
    <location>
        <begin position="26"/>
        <end position="36"/>
    </location>
</feature>
<evidence type="ECO:0000256" key="1">
    <source>
        <dbReference type="SAM" id="MobiDB-lite"/>
    </source>
</evidence>